<reference evidence="2" key="1">
    <citation type="submission" date="2017-11" db="EMBL/GenBank/DDBJ databases">
        <authorList>
            <person name="Blom J."/>
        </authorList>
    </citation>
    <scope>NUCLEOTIDE SEQUENCE [LARGE SCALE GENOMIC DNA]</scope>
</reference>
<proteinExistence type="predicted"/>
<dbReference type="Proteomes" id="UP000239025">
    <property type="component" value="Chromosome 1"/>
</dbReference>
<evidence type="ECO:0000313" key="1">
    <source>
        <dbReference type="EMBL" id="SOS20945.1"/>
    </source>
</evidence>
<gene>
    <name evidence="1" type="ORF">PL963_02847</name>
</gene>
<sequence>MITFLATPQLKQCISVYNALLREYGFLLSHVAHALNCAKAYQGAKSSDLVCRWAKIERIDLTTNIALGEGNVLAYLRGVSSQRNWTLNRFFYIQMAELFLGPKGQMGRAVVFNYRKGYDKAFEMDQNLLPKIKRLYGEDSEQFKYVLDLRNYCFP</sequence>
<evidence type="ECO:0000313" key="2">
    <source>
        <dbReference type="Proteomes" id="UP000239025"/>
    </source>
</evidence>
<organism evidence="1 2">
    <name type="scientific">Pseudomonas cerasi</name>
    <dbReference type="NCBI Taxonomy" id="1583341"/>
    <lineage>
        <taxon>Bacteria</taxon>
        <taxon>Pseudomonadati</taxon>
        <taxon>Pseudomonadota</taxon>
        <taxon>Gammaproteobacteria</taxon>
        <taxon>Pseudomonadales</taxon>
        <taxon>Pseudomonadaceae</taxon>
        <taxon>Pseudomonas</taxon>
    </lineage>
</organism>
<dbReference type="AlphaFoldDB" id="A0A2K4VB76"/>
<name>A0A2K4VB76_9PSED</name>
<dbReference type="EMBL" id="LT963395">
    <property type="protein sequence ID" value="SOS20945.1"/>
    <property type="molecule type" value="Genomic_DNA"/>
</dbReference>
<keyword evidence="2" id="KW-1185">Reference proteome</keyword>
<accession>A0A2K4VB76</accession>
<protein>
    <submittedName>
        <fullName evidence="1">Uncharacterized protein</fullName>
    </submittedName>
</protein>